<evidence type="ECO:0000256" key="1">
    <source>
        <dbReference type="SAM" id="MobiDB-lite"/>
    </source>
</evidence>
<sequence>MTASGRWTRSLASAAATVLLAACSSSDEPHTLTFDVTGEGRFAITYVINGRPTTEPQVTPPWRKDITLAEQGKDTWSLSIRRLGAGSVSAVAYVDGQRITSTAGSGTSGGGTSDLSGSVG</sequence>
<dbReference type="InterPro" id="IPR038468">
    <property type="entry name" value="MmpS_C"/>
</dbReference>
<reference evidence="3 4" key="1">
    <citation type="submission" date="2019-02" db="EMBL/GenBank/DDBJ databases">
        <title>Draft genome sequences of novel Actinobacteria.</title>
        <authorList>
            <person name="Sahin N."/>
            <person name="Ay H."/>
            <person name="Saygin H."/>
        </authorList>
    </citation>
    <scope>NUCLEOTIDE SEQUENCE [LARGE SCALE GENOMIC DNA]</scope>
    <source>
        <strain evidence="3 4">KC201</strain>
    </source>
</reference>
<dbReference type="PROSITE" id="PS51257">
    <property type="entry name" value="PROKAR_LIPOPROTEIN"/>
    <property type="match status" value="1"/>
</dbReference>
<evidence type="ECO:0000313" key="4">
    <source>
        <dbReference type="Proteomes" id="UP000295157"/>
    </source>
</evidence>
<keyword evidence="4" id="KW-1185">Reference proteome</keyword>
<feature type="signal peptide" evidence="2">
    <location>
        <begin position="1"/>
        <end position="21"/>
    </location>
</feature>
<dbReference type="EMBL" id="SMJZ01000137">
    <property type="protein sequence ID" value="TDC02297.1"/>
    <property type="molecule type" value="Genomic_DNA"/>
</dbReference>
<protein>
    <submittedName>
        <fullName evidence="3">Uncharacterized protein</fullName>
    </submittedName>
</protein>
<feature type="chain" id="PRO_5020822991" evidence="2">
    <location>
        <begin position="22"/>
        <end position="120"/>
    </location>
</feature>
<proteinExistence type="predicted"/>
<dbReference type="OrthoDB" id="3543874at2"/>
<dbReference type="Proteomes" id="UP000295157">
    <property type="component" value="Unassembled WGS sequence"/>
</dbReference>
<keyword evidence="2" id="KW-0732">Signal</keyword>
<evidence type="ECO:0000256" key="2">
    <source>
        <dbReference type="SAM" id="SignalP"/>
    </source>
</evidence>
<feature type="region of interest" description="Disordered" evidence="1">
    <location>
        <begin position="100"/>
        <end position="120"/>
    </location>
</feature>
<gene>
    <name evidence="3" type="ORF">E1267_29635</name>
</gene>
<comment type="caution">
    <text evidence="3">The sequence shown here is derived from an EMBL/GenBank/DDBJ whole genome shotgun (WGS) entry which is preliminary data.</text>
</comment>
<name>A0A4R4N619_9ACTN</name>
<dbReference type="AlphaFoldDB" id="A0A4R4N619"/>
<dbReference type="RefSeq" id="WP_132337206.1">
    <property type="nucleotide sequence ID" value="NZ_SMJZ01000137.1"/>
</dbReference>
<dbReference type="Gene3D" id="2.60.40.2880">
    <property type="entry name" value="MmpS1-5, C-terminal soluble domain"/>
    <property type="match status" value="1"/>
</dbReference>
<organism evidence="3 4">
    <name type="scientific">Nonomuraea longispora</name>
    <dbReference type="NCBI Taxonomy" id="1848320"/>
    <lineage>
        <taxon>Bacteria</taxon>
        <taxon>Bacillati</taxon>
        <taxon>Actinomycetota</taxon>
        <taxon>Actinomycetes</taxon>
        <taxon>Streptosporangiales</taxon>
        <taxon>Streptosporangiaceae</taxon>
        <taxon>Nonomuraea</taxon>
    </lineage>
</organism>
<evidence type="ECO:0000313" key="3">
    <source>
        <dbReference type="EMBL" id="TDC02297.1"/>
    </source>
</evidence>
<accession>A0A4R4N619</accession>